<evidence type="ECO:0000256" key="6">
    <source>
        <dbReference type="ARBA" id="ARBA00023015"/>
    </source>
</evidence>
<keyword evidence="3" id="KW-0677">Repeat</keyword>
<evidence type="ECO:0000256" key="7">
    <source>
        <dbReference type="ARBA" id="ARBA00023163"/>
    </source>
</evidence>
<dbReference type="Gene3D" id="3.30.160.60">
    <property type="entry name" value="Classic Zinc Finger"/>
    <property type="match status" value="4"/>
</dbReference>
<dbReference type="PROSITE" id="PS00028">
    <property type="entry name" value="ZINC_FINGER_C2H2_1"/>
    <property type="match status" value="3"/>
</dbReference>
<keyword evidence="5" id="KW-0862">Zinc</keyword>
<evidence type="ECO:0000259" key="10">
    <source>
        <dbReference type="PROSITE" id="PS50157"/>
    </source>
</evidence>
<protein>
    <submittedName>
        <fullName evidence="11">Putative Zn finger protein</fullName>
    </submittedName>
</protein>
<dbReference type="AlphaFoldDB" id="A0A0L7KKF4"/>
<dbReference type="Proteomes" id="UP000037510">
    <property type="component" value="Unassembled WGS sequence"/>
</dbReference>
<dbReference type="PANTHER" id="PTHR24399">
    <property type="entry name" value="ZINC FINGER AND BTB DOMAIN-CONTAINING"/>
    <property type="match status" value="1"/>
</dbReference>
<organism evidence="11 12">
    <name type="scientific">Operophtera brumata</name>
    <name type="common">Winter moth</name>
    <name type="synonym">Phalaena brumata</name>
    <dbReference type="NCBI Taxonomy" id="104452"/>
    <lineage>
        <taxon>Eukaryota</taxon>
        <taxon>Metazoa</taxon>
        <taxon>Ecdysozoa</taxon>
        <taxon>Arthropoda</taxon>
        <taxon>Hexapoda</taxon>
        <taxon>Insecta</taxon>
        <taxon>Pterygota</taxon>
        <taxon>Neoptera</taxon>
        <taxon>Endopterygota</taxon>
        <taxon>Lepidoptera</taxon>
        <taxon>Glossata</taxon>
        <taxon>Ditrysia</taxon>
        <taxon>Geometroidea</taxon>
        <taxon>Geometridae</taxon>
        <taxon>Larentiinae</taxon>
        <taxon>Operophtera</taxon>
    </lineage>
</organism>
<dbReference type="GO" id="GO:0000978">
    <property type="term" value="F:RNA polymerase II cis-regulatory region sequence-specific DNA binding"/>
    <property type="evidence" value="ECO:0007669"/>
    <property type="project" value="TreeGrafter"/>
</dbReference>
<keyword evidence="2" id="KW-0479">Metal-binding</keyword>
<accession>A0A0L7KKF4</accession>
<name>A0A0L7KKF4_OPEBR</name>
<dbReference type="SMART" id="SM00355">
    <property type="entry name" value="ZnF_C2H2"/>
    <property type="match status" value="7"/>
</dbReference>
<keyword evidence="4 9" id="KW-0863">Zinc-finger</keyword>
<comment type="caution">
    <text evidence="11">The sequence shown here is derived from an EMBL/GenBank/DDBJ whole genome shotgun (WGS) entry which is preliminary data.</text>
</comment>
<evidence type="ECO:0000256" key="2">
    <source>
        <dbReference type="ARBA" id="ARBA00022723"/>
    </source>
</evidence>
<evidence type="ECO:0000313" key="11">
    <source>
        <dbReference type="EMBL" id="KOB63556.1"/>
    </source>
</evidence>
<feature type="non-terminal residue" evidence="11">
    <location>
        <position position="326"/>
    </location>
</feature>
<keyword evidence="12" id="KW-1185">Reference proteome</keyword>
<evidence type="ECO:0000256" key="5">
    <source>
        <dbReference type="ARBA" id="ARBA00022833"/>
    </source>
</evidence>
<dbReference type="SUPFAM" id="SSF57667">
    <property type="entry name" value="beta-beta-alpha zinc fingers"/>
    <property type="match status" value="3"/>
</dbReference>
<dbReference type="InterPro" id="IPR036236">
    <property type="entry name" value="Znf_C2H2_sf"/>
</dbReference>
<dbReference type="GO" id="GO:0005654">
    <property type="term" value="C:nucleoplasm"/>
    <property type="evidence" value="ECO:0007669"/>
    <property type="project" value="TreeGrafter"/>
</dbReference>
<comment type="subcellular location">
    <subcellularLocation>
        <location evidence="1">Nucleus</location>
    </subcellularLocation>
</comment>
<feature type="domain" description="C2H2-type" evidence="10">
    <location>
        <begin position="240"/>
        <end position="268"/>
    </location>
</feature>
<dbReference type="STRING" id="104452.A0A0L7KKF4"/>
<dbReference type="PROSITE" id="PS50157">
    <property type="entry name" value="ZINC_FINGER_C2H2_2"/>
    <property type="match status" value="4"/>
</dbReference>
<dbReference type="FunFam" id="3.30.160.60:FF:000100">
    <property type="entry name" value="Zinc finger 45-like"/>
    <property type="match status" value="1"/>
</dbReference>
<dbReference type="GO" id="GO:0008270">
    <property type="term" value="F:zinc ion binding"/>
    <property type="evidence" value="ECO:0007669"/>
    <property type="project" value="UniProtKB-KW"/>
</dbReference>
<feature type="domain" description="C2H2-type" evidence="10">
    <location>
        <begin position="158"/>
        <end position="186"/>
    </location>
</feature>
<evidence type="ECO:0000256" key="9">
    <source>
        <dbReference type="PROSITE-ProRule" id="PRU00042"/>
    </source>
</evidence>
<feature type="domain" description="C2H2-type" evidence="10">
    <location>
        <begin position="286"/>
        <end position="313"/>
    </location>
</feature>
<dbReference type="GO" id="GO:0001227">
    <property type="term" value="F:DNA-binding transcription repressor activity, RNA polymerase II-specific"/>
    <property type="evidence" value="ECO:0007669"/>
    <property type="project" value="TreeGrafter"/>
</dbReference>
<evidence type="ECO:0000313" key="12">
    <source>
        <dbReference type="Proteomes" id="UP000037510"/>
    </source>
</evidence>
<evidence type="ECO:0000256" key="8">
    <source>
        <dbReference type="ARBA" id="ARBA00023242"/>
    </source>
</evidence>
<dbReference type="PANTHER" id="PTHR24399:SF23">
    <property type="entry name" value="C2H2-TYPE DOMAIN-CONTAINING PROTEIN"/>
    <property type="match status" value="1"/>
</dbReference>
<feature type="domain" description="C2H2-type" evidence="10">
    <location>
        <begin position="212"/>
        <end position="239"/>
    </location>
</feature>
<evidence type="ECO:0000256" key="3">
    <source>
        <dbReference type="ARBA" id="ARBA00022737"/>
    </source>
</evidence>
<dbReference type="InterPro" id="IPR013087">
    <property type="entry name" value="Znf_C2H2_type"/>
</dbReference>
<keyword evidence="7" id="KW-0804">Transcription</keyword>
<reference evidence="11 12" key="1">
    <citation type="journal article" date="2015" name="Genome Biol. Evol.">
        <title>The genome of winter moth (Operophtera brumata) provides a genomic perspective on sexual dimorphism and phenology.</title>
        <authorList>
            <person name="Derks M.F."/>
            <person name="Smit S."/>
            <person name="Salis L."/>
            <person name="Schijlen E."/>
            <person name="Bossers A."/>
            <person name="Mateman C."/>
            <person name="Pijl A.S."/>
            <person name="de Ridder D."/>
            <person name="Groenen M.A."/>
            <person name="Visser M.E."/>
            <person name="Megens H.J."/>
        </authorList>
    </citation>
    <scope>NUCLEOTIDE SEQUENCE [LARGE SCALE GENOMIC DNA]</scope>
    <source>
        <strain evidence="11">WM2013NL</strain>
        <tissue evidence="11">Head and thorax</tissue>
    </source>
</reference>
<evidence type="ECO:0000256" key="1">
    <source>
        <dbReference type="ARBA" id="ARBA00004123"/>
    </source>
</evidence>
<sequence length="326" mass="37925">MFCLGTQVEDDSKVSTKLCVKCFKKTIEFYDFKTQALKSEACLKSVDPNTLSQIKDGGVPTDNIKTEIESVDIDDVVDNGFESDARCELEMEIKDEPKTEYRSEDEFLSLKPIKIKIPRSKQDLKAGPMKVCEECGKYVRDLKSHALTHIPLENRKKAKCEICDKLFATAQSKYKHKRRKHFGMKKECPICHKMVLNLSVHQKMHNPEEFKFECAPCGRRFVTKSRLDIHVSVHTKDRPFECNICHAKFRLKLCMNLHIRRVHDKEKSHLCQYCSKSFFKKHHLQLHLSTCGKCFGSRTIMKNHILIHTNDKKYACSLCDMSFVRR</sequence>
<dbReference type="EMBL" id="JTDY01009405">
    <property type="protein sequence ID" value="KOB63556.1"/>
    <property type="molecule type" value="Genomic_DNA"/>
</dbReference>
<keyword evidence="6" id="KW-0805">Transcription regulation</keyword>
<proteinExistence type="predicted"/>
<keyword evidence="8" id="KW-0539">Nucleus</keyword>
<evidence type="ECO:0000256" key="4">
    <source>
        <dbReference type="ARBA" id="ARBA00022771"/>
    </source>
</evidence>
<gene>
    <name evidence="11" type="ORF">OBRU01_24791</name>
</gene>